<dbReference type="NCBIfam" id="NF040974">
    <property type="entry name" value="RepABC_RepC"/>
    <property type="match status" value="1"/>
</dbReference>
<evidence type="ECO:0000313" key="4">
    <source>
        <dbReference type="Proteomes" id="UP000184533"/>
    </source>
</evidence>
<dbReference type="EMBL" id="FQVC01000014">
    <property type="protein sequence ID" value="SHF79796.1"/>
    <property type="molecule type" value="Genomic_DNA"/>
</dbReference>
<dbReference type="InterPro" id="IPR021760">
    <property type="entry name" value="RepC_C"/>
</dbReference>
<dbReference type="RefSeq" id="WP_244547467.1">
    <property type="nucleotide sequence ID" value="NZ_FQVC01000014.1"/>
</dbReference>
<sequence>KTESERGLGIKREASGSAGETDNLRSLPKRELPLGIVLDACPNLLWLVKDGGGIRNWRDFLATTDLARPVLGISPSAWEDAKVAMGEQQAAITLAAIYQRTDQIKSPGGYLRNLTERAKEGKFSTWPMIMALLRAKLDAAKAVGAGVTEAEGELGAAQRLDRTQKRLEVSDNLRKSIDKWDHKA</sequence>
<organism evidence="3 4">
    <name type="scientific">Devosia limi DSM 17137</name>
    <dbReference type="NCBI Taxonomy" id="1121477"/>
    <lineage>
        <taxon>Bacteria</taxon>
        <taxon>Pseudomonadati</taxon>
        <taxon>Pseudomonadota</taxon>
        <taxon>Alphaproteobacteria</taxon>
        <taxon>Hyphomicrobiales</taxon>
        <taxon>Devosiaceae</taxon>
        <taxon>Devosia</taxon>
    </lineage>
</organism>
<dbReference type="Proteomes" id="UP000184533">
    <property type="component" value="Unassembled WGS sequence"/>
</dbReference>
<evidence type="ECO:0000256" key="1">
    <source>
        <dbReference type="SAM" id="MobiDB-lite"/>
    </source>
</evidence>
<accession>A0A1M5EKU0</accession>
<proteinExistence type="predicted"/>
<feature type="domain" description="Plasmid replication protein C C-terminal" evidence="2">
    <location>
        <begin position="33"/>
        <end position="135"/>
    </location>
</feature>
<dbReference type="InterPro" id="IPR047611">
    <property type="entry name" value="RepABC_RepC"/>
</dbReference>
<feature type="non-terminal residue" evidence="3">
    <location>
        <position position="1"/>
    </location>
</feature>
<feature type="region of interest" description="Disordered" evidence="1">
    <location>
        <begin position="1"/>
        <end position="24"/>
    </location>
</feature>
<evidence type="ECO:0000259" key="2">
    <source>
        <dbReference type="Pfam" id="PF11800"/>
    </source>
</evidence>
<name>A0A1M5EKU0_9HYPH</name>
<feature type="compositionally biased region" description="Basic and acidic residues" evidence="1">
    <location>
        <begin position="1"/>
        <end position="14"/>
    </location>
</feature>
<protein>
    <submittedName>
        <fullName evidence="3">Replication protein C C-terminal region</fullName>
    </submittedName>
</protein>
<dbReference type="Pfam" id="PF11800">
    <property type="entry name" value="RP-C_C"/>
    <property type="match status" value="1"/>
</dbReference>
<evidence type="ECO:0000313" key="3">
    <source>
        <dbReference type="EMBL" id="SHF79796.1"/>
    </source>
</evidence>
<gene>
    <name evidence="3" type="ORF">SAMN02745223_03557</name>
</gene>
<dbReference type="AlphaFoldDB" id="A0A1M5EKU0"/>
<reference evidence="3 4" key="1">
    <citation type="submission" date="2016-11" db="EMBL/GenBank/DDBJ databases">
        <authorList>
            <person name="Jaros S."/>
            <person name="Januszkiewicz K."/>
            <person name="Wedrychowicz H."/>
        </authorList>
    </citation>
    <scope>NUCLEOTIDE SEQUENCE [LARGE SCALE GENOMIC DNA]</scope>
    <source>
        <strain evidence="3 4">DSM 17137</strain>
    </source>
</reference>